<feature type="transmembrane region" description="Helical" evidence="8">
    <location>
        <begin position="454"/>
        <end position="478"/>
    </location>
</feature>
<feature type="transmembrane region" description="Helical" evidence="8">
    <location>
        <begin position="906"/>
        <end position="930"/>
    </location>
</feature>
<evidence type="ECO:0000313" key="9">
    <source>
        <dbReference type="EMBL" id="KAK5966752.1"/>
    </source>
</evidence>
<feature type="transmembrane region" description="Helical" evidence="8">
    <location>
        <begin position="330"/>
        <end position="348"/>
    </location>
</feature>
<dbReference type="Pfam" id="PF01733">
    <property type="entry name" value="Nucleoside_tran"/>
    <property type="match status" value="2"/>
</dbReference>
<feature type="compositionally biased region" description="Low complexity" evidence="7">
    <location>
        <begin position="142"/>
        <end position="151"/>
    </location>
</feature>
<feature type="transmembrane region" description="Helical" evidence="8">
    <location>
        <begin position="937"/>
        <end position="959"/>
    </location>
</feature>
<feature type="transmembrane region" description="Helical" evidence="8">
    <location>
        <begin position="171"/>
        <end position="195"/>
    </location>
</feature>
<feature type="region of interest" description="Disordered" evidence="7">
    <location>
        <begin position="1"/>
        <end position="108"/>
    </location>
</feature>
<feature type="transmembrane region" description="Helical" evidence="8">
    <location>
        <begin position="971"/>
        <end position="996"/>
    </location>
</feature>
<dbReference type="GO" id="GO:0005337">
    <property type="term" value="F:nucleoside transmembrane transporter activity"/>
    <property type="evidence" value="ECO:0007669"/>
    <property type="project" value="InterPro"/>
</dbReference>
<evidence type="ECO:0000313" key="10">
    <source>
        <dbReference type="Proteomes" id="UP001331761"/>
    </source>
</evidence>
<protein>
    <recommendedName>
        <fullName evidence="11">Nucleoside transporter</fullName>
    </recommendedName>
</protein>
<dbReference type="InterPro" id="IPR002259">
    <property type="entry name" value="Eqnu_transpt"/>
</dbReference>
<evidence type="ECO:0000256" key="2">
    <source>
        <dbReference type="ARBA" id="ARBA00007965"/>
    </source>
</evidence>
<keyword evidence="10" id="KW-1185">Reference proteome</keyword>
<feature type="transmembrane region" description="Helical" evidence="8">
    <location>
        <begin position="769"/>
        <end position="794"/>
    </location>
</feature>
<evidence type="ECO:0000256" key="1">
    <source>
        <dbReference type="ARBA" id="ARBA00004141"/>
    </source>
</evidence>
<dbReference type="PRINTS" id="PR01130">
    <property type="entry name" value="DERENTRNSPRT"/>
</dbReference>
<evidence type="ECO:0000256" key="5">
    <source>
        <dbReference type="ARBA" id="ARBA00022989"/>
    </source>
</evidence>
<evidence type="ECO:0000256" key="6">
    <source>
        <dbReference type="ARBA" id="ARBA00023136"/>
    </source>
</evidence>
<keyword evidence="3" id="KW-0813">Transport</keyword>
<dbReference type="EMBL" id="WIXE01023159">
    <property type="protein sequence ID" value="KAK5966752.1"/>
    <property type="molecule type" value="Genomic_DNA"/>
</dbReference>
<feature type="compositionally biased region" description="Basic and acidic residues" evidence="7">
    <location>
        <begin position="1"/>
        <end position="10"/>
    </location>
</feature>
<evidence type="ECO:0000256" key="8">
    <source>
        <dbReference type="SAM" id="Phobius"/>
    </source>
</evidence>
<feature type="transmembrane region" description="Helical" evidence="8">
    <location>
        <begin position="806"/>
        <end position="828"/>
    </location>
</feature>
<comment type="subcellular location">
    <subcellularLocation>
        <location evidence="1">Membrane</location>
        <topology evidence="1">Multi-pass membrane protein</topology>
    </subcellularLocation>
</comment>
<evidence type="ECO:0000256" key="4">
    <source>
        <dbReference type="ARBA" id="ARBA00022692"/>
    </source>
</evidence>
<dbReference type="Proteomes" id="UP001331761">
    <property type="component" value="Unassembled WGS sequence"/>
</dbReference>
<name>A0AAN8IF15_TRICO</name>
<keyword evidence="6 8" id="KW-0472">Membrane</keyword>
<comment type="similarity">
    <text evidence="2">Belongs to the SLC29A/ENT transporter (TC 2.A.57) family.</text>
</comment>
<feature type="compositionally biased region" description="Polar residues" evidence="7">
    <location>
        <begin position="42"/>
        <end position="71"/>
    </location>
</feature>
<dbReference type="AlphaFoldDB" id="A0AAN8IF15"/>
<organism evidence="9 10">
    <name type="scientific">Trichostrongylus colubriformis</name>
    <name type="common">Black scour worm</name>
    <dbReference type="NCBI Taxonomy" id="6319"/>
    <lineage>
        <taxon>Eukaryota</taxon>
        <taxon>Metazoa</taxon>
        <taxon>Ecdysozoa</taxon>
        <taxon>Nematoda</taxon>
        <taxon>Chromadorea</taxon>
        <taxon>Rhabditida</taxon>
        <taxon>Rhabditina</taxon>
        <taxon>Rhabditomorpha</taxon>
        <taxon>Strongyloidea</taxon>
        <taxon>Trichostrongylidae</taxon>
        <taxon>Trichostrongylus</taxon>
    </lineage>
</organism>
<feature type="transmembrane region" description="Helical" evidence="8">
    <location>
        <begin position="1008"/>
        <end position="1034"/>
    </location>
</feature>
<proteinExistence type="inferred from homology"/>
<evidence type="ECO:0008006" key="11">
    <source>
        <dbReference type="Google" id="ProtNLM"/>
    </source>
</evidence>
<feature type="transmembrane region" description="Helical" evidence="8">
    <location>
        <begin position="297"/>
        <end position="318"/>
    </location>
</feature>
<feature type="transmembrane region" description="Helical" evidence="8">
    <location>
        <begin position="412"/>
        <end position="434"/>
    </location>
</feature>
<dbReference type="GO" id="GO:0005886">
    <property type="term" value="C:plasma membrane"/>
    <property type="evidence" value="ECO:0007669"/>
    <property type="project" value="TreeGrafter"/>
</dbReference>
<feature type="transmembrane region" description="Helical" evidence="8">
    <location>
        <begin position="522"/>
        <end position="544"/>
    </location>
</feature>
<accession>A0AAN8IF15</accession>
<feature type="transmembrane region" description="Helical" evidence="8">
    <location>
        <begin position="684"/>
        <end position="704"/>
    </location>
</feature>
<feature type="transmembrane region" description="Helical" evidence="8">
    <location>
        <begin position="864"/>
        <end position="886"/>
    </location>
</feature>
<comment type="caution">
    <text evidence="9">The sequence shown here is derived from an EMBL/GenBank/DDBJ whole genome shotgun (WGS) entry which is preliminary data.</text>
</comment>
<feature type="transmembrane region" description="Helical" evidence="8">
    <location>
        <begin position="485"/>
        <end position="502"/>
    </location>
</feature>
<keyword evidence="5 8" id="KW-1133">Transmembrane helix</keyword>
<feature type="transmembrane region" description="Helical" evidence="8">
    <location>
        <begin position="248"/>
        <end position="268"/>
    </location>
</feature>
<gene>
    <name evidence="9" type="ORF">GCK32_000491</name>
</gene>
<feature type="region of interest" description="Disordered" evidence="7">
    <location>
        <begin position="140"/>
        <end position="159"/>
    </location>
</feature>
<keyword evidence="4 8" id="KW-0812">Transmembrane</keyword>
<evidence type="ECO:0000256" key="3">
    <source>
        <dbReference type="ARBA" id="ARBA00022448"/>
    </source>
</evidence>
<feature type="transmembrane region" description="Helical" evidence="8">
    <location>
        <begin position="354"/>
        <end position="375"/>
    </location>
</feature>
<evidence type="ECO:0000256" key="7">
    <source>
        <dbReference type="SAM" id="MobiDB-lite"/>
    </source>
</evidence>
<reference evidence="9 10" key="1">
    <citation type="submission" date="2019-10" db="EMBL/GenBank/DDBJ databases">
        <title>Assembly and Annotation for the nematode Trichostrongylus colubriformis.</title>
        <authorList>
            <person name="Martin J."/>
        </authorList>
    </citation>
    <scope>NUCLEOTIDE SEQUENCE [LARGE SCALE GENOMIC DNA]</scope>
    <source>
        <strain evidence="9">G859</strain>
        <tissue evidence="9">Whole worm</tissue>
    </source>
</reference>
<sequence length="1038" mass="115305">MKGSPQKDDNWDAGSLETSPRERRRKSRKPGGPVTKDDSHNSQKSRPGSPQSDWPGDSSQKSRPGSPQNQVAVPAKRKGSRPGSPSSVKSKPGSPRGHPGAVKTQPLLSEKYLLDRRADFIDPYGSYDITPEVNERWDTKSIAESGSSSSKSLERKDYADLGEPPHDRYRIVWIIVVMHGIGVLIPWNMFITIAPSYYVEYWFTIGGNKTTYAKSFMSALGITSQLPNFLMSVLNVMQIIGGSLMIRIAGTLAVNCINVAVIIALVIFQDPSREGRDGLSIRTTWAKPKRTFSAMAWFYYVSLTIVNSVFGLTADFPAAYTNAIVVGNNICGTFIAVLSIVTTIAFITDTKSVAIVYFSISLVVLILCGLSLVWLTQIEFFKYYITKGKQSRAAEHATRPSLQQFFETFRGCWMQLLSVFLVFFVTLAVFPTILVGITPNRKGEPWNSFIPKEIYFGVTVFLNFNLLAAIGSTTANFVQVPGPNLLLFPVAARLLFIPYFMLCNYNADDRIMPVFFNNEWFLIIGNAVMAFTSGYFSSLAMMYAPRVKSTIRANSHTSRLYSFDQQQTNKMQNEGHDLKNTENSRSASVKSHISKNHEEPPTDRYWIVFMIILLNGIGVLFPWNMFITIAPNYYVEYWFTVNGTKTSYAKSFMSALGITAQIPNFIMSVINMSQIIGGSLMIRIAGPLTVNCLNVAIILSLVIFQDPSEDGKVHTVHHTKNGKLFTMTTSQSFSAMNWFYIVSLTIVMIMNASSGLYQNSVFGLAADFPAAYTNALVVGTNICGTFTSLLSIVTTVAFPTNYKTVALIYFSISLATLILCGISLLYVTRLNFYKFYVRKGKLSRIAERSTRPSLRQFYETFKACWMQLLSILLVFFVTLAVFPTVLAGITPNKKGQPWNGGVSKELYPGLTTFLNFNLFAAIGSSTANFVQFPGPKLLIVPVTARLLFIPFFMLCNYNVDDRVMPVIFQNDWFFIIGNTVMAFTSGYFSSLGMMYAPRVVPSALSKTAGMAAALCLVTGIMCGVAFTPLITLMVNKIS</sequence>
<feature type="transmembrane region" description="Helical" evidence="8">
    <location>
        <begin position="738"/>
        <end position="757"/>
    </location>
</feature>
<feature type="transmembrane region" description="Helical" evidence="8">
    <location>
        <begin position="651"/>
        <end position="672"/>
    </location>
</feature>
<feature type="compositionally biased region" description="Low complexity" evidence="7">
    <location>
        <begin position="81"/>
        <end position="97"/>
    </location>
</feature>
<dbReference type="PANTHER" id="PTHR10332:SF36">
    <property type="entry name" value="EQUILIBRATIVE NUCLEOSIDE TRANSPORTER 1"/>
    <property type="match status" value="1"/>
</dbReference>
<feature type="region of interest" description="Disordered" evidence="7">
    <location>
        <begin position="573"/>
        <end position="597"/>
    </location>
</feature>
<feature type="transmembrane region" description="Helical" evidence="8">
    <location>
        <begin position="605"/>
        <end position="631"/>
    </location>
</feature>
<dbReference type="PANTHER" id="PTHR10332">
    <property type="entry name" value="EQUILIBRATIVE NUCLEOSIDE TRANSPORTER"/>
    <property type="match status" value="1"/>
</dbReference>
<feature type="compositionally biased region" description="Basic and acidic residues" evidence="7">
    <location>
        <begin position="573"/>
        <end position="582"/>
    </location>
</feature>